<keyword evidence="4 8" id="KW-0812">Transmembrane</keyword>
<dbReference type="SUPFAM" id="SSF47661">
    <property type="entry name" value="t-snare proteins"/>
    <property type="match status" value="1"/>
</dbReference>
<dbReference type="AlphaFoldDB" id="A0A0W4ZMJ9"/>
<comment type="caution">
    <text evidence="10">The sequence shown here is derived from an EMBL/GenBank/DDBJ whole genome shotgun (WGS) entry which is preliminary data.</text>
</comment>
<reference evidence="11" key="1">
    <citation type="journal article" date="2016" name="Nat. Commun.">
        <title>Genome analysis of three Pneumocystis species reveals adaptation mechanisms to life exclusively in mammalian hosts.</title>
        <authorList>
            <person name="Ma L."/>
            <person name="Chen Z."/>
            <person name="Huang D.W."/>
            <person name="Kutty G."/>
            <person name="Ishihara M."/>
            <person name="Wang H."/>
            <person name="Abouelleil A."/>
            <person name="Bishop L."/>
            <person name="Davey E."/>
            <person name="Deng R."/>
            <person name="Deng X."/>
            <person name="Fan L."/>
            <person name="Fantoni G."/>
            <person name="Fitzgerald M."/>
            <person name="Gogineni E."/>
            <person name="Goldberg J.M."/>
            <person name="Handley G."/>
            <person name="Hu X."/>
            <person name="Huber C."/>
            <person name="Jiao X."/>
            <person name="Jones K."/>
            <person name="Levin J.Z."/>
            <person name="Liu Y."/>
            <person name="Macdonald P."/>
            <person name="Melnikov A."/>
            <person name="Raley C."/>
            <person name="Sassi M."/>
            <person name="Sherman B.T."/>
            <person name="Song X."/>
            <person name="Sykes S."/>
            <person name="Tran B."/>
            <person name="Walsh L."/>
            <person name="Xia Y."/>
            <person name="Yang J."/>
            <person name="Young S."/>
            <person name="Zeng Q."/>
            <person name="Zheng X."/>
            <person name="Stephens R."/>
            <person name="Nusbaum C."/>
            <person name="Birren B.W."/>
            <person name="Azadi P."/>
            <person name="Lempicki R.A."/>
            <person name="Cuomo C.A."/>
            <person name="Kovacs J.A."/>
        </authorList>
    </citation>
    <scope>NUCLEOTIDE SEQUENCE [LARGE SCALE GENOMIC DNA]</scope>
    <source>
        <strain evidence="11">RU7</strain>
    </source>
</reference>
<name>A0A0W4ZMJ9_PNEJ7</name>
<dbReference type="STRING" id="1408657.A0A0W4ZMJ9"/>
<evidence type="ECO:0000256" key="3">
    <source>
        <dbReference type="ARBA" id="ARBA00022448"/>
    </source>
</evidence>
<dbReference type="Pfam" id="PF05739">
    <property type="entry name" value="SNARE"/>
    <property type="match status" value="1"/>
</dbReference>
<evidence type="ECO:0000259" key="9">
    <source>
        <dbReference type="PROSITE" id="PS50192"/>
    </source>
</evidence>
<feature type="transmembrane region" description="Helical" evidence="8">
    <location>
        <begin position="306"/>
        <end position="325"/>
    </location>
</feature>
<dbReference type="PROSITE" id="PS50192">
    <property type="entry name" value="T_SNARE"/>
    <property type="match status" value="1"/>
</dbReference>
<dbReference type="InterPro" id="IPR021538">
    <property type="entry name" value="Syntaxin-5_N"/>
</dbReference>
<accession>A0A0W4ZMJ9</accession>
<dbReference type="RefSeq" id="XP_018229446.1">
    <property type="nucleotide sequence ID" value="XM_018374494.1"/>
</dbReference>
<dbReference type="GO" id="GO:0000149">
    <property type="term" value="F:SNARE binding"/>
    <property type="evidence" value="ECO:0007669"/>
    <property type="project" value="TreeGrafter"/>
</dbReference>
<dbReference type="InterPro" id="IPR000727">
    <property type="entry name" value="T_SNARE_dom"/>
</dbReference>
<dbReference type="EMBL" id="LFWA01000009">
    <property type="protein sequence ID" value="KTW29615.1"/>
    <property type="molecule type" value="Genomic_DNA"/>
</dbReference>
<dbReference type="InterPro" id="IPR045242">
    <property type="entry name" value="Syntaxin"/>
</dbReference>
<dbReference type="GO" id="GO:0000139">
    <property type="term" value="C:Golgi membrane"/>
    <property type="evidence" value="ECO:0007669"/>
    <property type="project" value="TreeGrafter"/>
</dbReference>
<dbReference type="GO" id="GO:0006906">
    <property type="term" value="P:vesicle fusion"/>
    <property type="evidence" value="ECO:0007669"/>
    <property type="project" value="TreeGrafter"/>
</dbReference>
<feature type="domain" description="T-SNARE coiled-coil homology" evidence="9">
    <location>
        <begin position="235"/>
        <end position="297"/>
    </location>
</feature>
<dbReference type="SMART" id="SM00397">
    <property type="entry name" value="t_SNARE"/>
    <property type="match status" value="1"/>
</dbReference>
<dbReference type="GO" id="GO:0031201">
    <property type="term" value="C:SNARE complex"/>
    <property type="evidence" value="ECO:0007669"/>
    <property type="project" value="TreeGrafter"/>
</dbReference>
<proteinExistence type="inferred from homology"/>
<comment type="similarity">
    <text evidence="2">Belongs to the syntaxin family.</text>
</comment>
<keyword evidence="7 8" id="KW-0472">Membrane</keyword>
<keyword evidence="5 8" id="KW-1133">Transmembrane helix</keyword>
<dbReference type="Gene3D" id="1.20.58.70">
    <property type="match status" value="1"/>
</dbReference>
<dbReference type="InterPro" id="IPR010989">
    <property type="entry name" value="SNARE"/>
</dbReference>
<evidence type="ECO:0000256" key="7">
    <source>
        <dbReference type="ARBA" id="ARBA00023136"/>
    </source>
</evidence>
<dbReference type="GO" id="GO:0048278">
    <property type="term" value="P:vesicle docking"/>
    <property type="evidence" value="ECO:0007669"/>
    <property type="project" value="TreeGrafter"/>
</dbReference>
<evidence type="ECO:0000256" key="5">
    <source>
        <dbReference type="ARBA" id="ARBA00022989"/>
    </source>
</evidence>
<comment type="subcellular location">
    <subcellularLocation>
        <location evidence="1">Membrane</location>
        <topology evidence="1">Single-pass type IV membrane protein</topology>
    </subcellularLocation>
</comment>
<protein>
    <recommendedName>
        <fullName evidence="9">t-SNARE coiled-coil homology domain-containing protein</fullName>
    </recommendedName>
</protein>
<dbReference type="GeneID" id="28940749"/>
<evidence type="ECO:0000256" key="2">
    <source>
        <dbReference type="ARBA" id="ARBA00009063"/>
    </source>
</evidence>
<evidence type="ECO:0000256" key="1">
    <source>
        <dbReference type="ARBA" id="ARBA00004211"/>
    </source>
</evidence>
<evidence type="ECO:0000256" key="6">
    <source>
        <dbReference type="ARBA" id="ARBA00023054"/>
    </source>
</evidence>
<gene>
    <name evidence="10" type="ORF">T551_02231</name>
</gene>
<dbReference type="Proteomes" id="UP000053447">
    <property type="component" value="Unassembled WGS sequence"/>
</dbReference>
<dbReference type="GO" id="GO:0006888">
    <property type="term" value="P:endoplasmic reticulum to Golgi vesicle-mediated transport"/>
    <property type="evidence" value="ECO:0007669"/>
    <property type="project" value="TreeGrafter"/>
</dbReference>
<keyword evidence="6" id="KW-0175">Coiled coil</keyword>
<dbReference type="VEuPathDB" id="FungiDB:T551_02231"/>
<evidence type="ECO:0000256" key="4">
    <source>
        <dbReference type="ARBA" id="ARBA00022692"/>
    </source>
</evidence>
<organism evidence="10 11">
    <name type="scientific">Pneumocystis jirovecii (strain RU7)</name>
    <name type="common">Human pneumocystis pneumonia agent</name>
    <dbReference type="NCBI Taxonomy" id="1408657"/>
    <lineage>
        <taxon>Eukaryota</taxon>
        <taxon>Fungi</taxon>
        <taxon>Dikarya</taxon>
        <taxon>Ascomycota</taxon>
        <taxon>Taphrinomycotina</taxon>
        <taxon>Pneumocystomycetes</taxon>
        <taxon>Pneumocystaceae</taxon>
        <taxon>Pneumocystis</taxon>
    </lineage>
</organism>
<evidence type="ECO:0000313" key="11">
    <source>
        <dbReference type="Proteomes" id="UP000053447"/>
    </source>
</evidence>
<dbReference type="CDD" id="cd15844">
    <property type="entry name" value="SNARE_syntaxin5"/>
    <property type="match status" value="1"/>
</dbReference>
<sequence>MSIQDRTKEFHACALTLKRNSKETKRFHSQNKESIHINESKKYIKNDFGNIASKIAKDINKTGEKLQRLAQLARKKTLFDDKPSEISELIYIIKQNIEDLNSEISNLHEYLNKQKSRNNKNKSKEHQHSENVITLLKNKLANTSITFKNILEIRTKNMKANKKRSEQFMATTTHSGTIEKKYQFPLYIEYDSKDKNTKFMKPETDYLILDMNDENFNSKTHHDSFQQIQLLEEQKSYIDSRSSAIQSIESTIHELGSIFSQLAQMVAEQRETVQRISVNTDDVINNVSSAQQELLKYYRKISNNRWLMLKVFGILTIFFLFFVIIS</sequence>
<evidence type="ECO:0000256" key="8">
    <source>
        <dbReference type="SAM" id="Phobius"/>
    </source>
</evidence>
<keyword evidence="11" id="KW-1185">Reference proteome</keyword>
<dbReference type="PANTHER" id="PTHR19957:SF3">
    <property type="entry name" value="SYNTAXIN-5"/>
    <property type="match status" value="1"/>
</dbReference>
<keyword evidence="3" id="KW-0813">Transport</keyword>
<dbReference type="GO" id="GO:0005484">
    <property type="term" value="F:SNAP receptor activity"/>
    <property type="evidence" value="ECO:0007669"/>
    <property type="project" value="TreeGrafter"/>
</dbReference>
<dbReference type="OrthoDB" id="421009at2759"/>
<dbReference type="GO" id="GO:0006886">
    <property type="term" value="P:intracellular protein transport"/>
    <property type="evidence" value="ECO:0007669"/>
    <property type="project" value="TreeGrafter"/>
</dbReference>
<dbReference type="PANTHER" id="PTHR19957">
    <property type="entry name" value="SYNTAXIN"/>
    <property type="match status" value="1"/>
</dbReference>
<dbReference type="Pfam" id="PF11416">
    <property type="entry name" value="Syntaxin-5_N"/>
    <property type="match status" value="1"/>
</dbReference>
<evidence type="ECO:0000313" key="10">
    <source>
        <dbReference type="EMBL" id="KTW29615.1"/>
    </source>
</evidence>